<protein>
    <submittedName>
        <fullName evidence="1">Gp221</fullName>
    </submittedName>
</protein>
<dbReference type="RefSeq" id="YP_004957236.1">
    <property type="nucleotide sequence ID" value="NC_016563.1"/>
</dbReference>
<dbReference type="GeneID" id="11536626"/>
<sequence>MKGIVKMFPCWHNNKQGEVEEFLSVGVSKKGKLVLVHTSPNNERDIKVKLPIKKATKLRDNLQQVITEGFKDITEVNHKSSSVLTWVTSCTDREKHVVVILENDDETGSVHFREDRATNLLKTIESFVDKGSLEFTPVNQ</sequence>
<dbReference type="KEGG" id="vg:11536626"/>
<name>G9B1X2_9CAUD</name>
<accession>G9B1X2</accession>
<reference evidence="1 2" key="1">
    <citation type="submission" date="2013-01" db="EMBL/GenBank/DDBJ databases">
        <title>Large myovirus of Bacillus.</title>
        <authorList>
            <person name="Klumpp J."/>
            <person name="Beyer W."/>
            <person name="Loessner M.J."/>
        </authorList>
    </citation>
    <scope>NUCLEOTIDE SEQUENCE [LARGE SCALE GENOMIC DNA]</scope>
</reference>
<organism evidence="1 2">
    <name type="scientific">Bacillus phage W.Ph</name>
    <dbReference type="NCBI Taxonomy" id="764595"/>
    <lineage>
        <taxon>Viruses</taxon>
        <taxon>Duplodnaviria</taxon>
        <taxon>Heunggongvirae</taxon>
        <taxon>Uroviricota</taxon>
        <taxon>Caudoviricetes</taxon>
        <taxon>Herelleviridae</taxon>
        <taxon>Bastillevirinae</taxon>
        <taxon>Wphvirus</taxon>
        <taxon>Wphvirus WPh</taxon>
    </lineage>
</organism>
<evidence type="ECO:0000313" key="1">
    <source>
        <dbReference type="EMBL" id="ADH03367.1"/>
    </source>
</evidence>
<evidence type="ECO:0000313" key="2">
    <source>
        <dbReference type="Proteomes" id="UP000005445"/>
    </source>
</evidence>
<dbReference type="EMBL" id="HM144387">
    <property type="protein sequence ID" value="ADH03367.1"/>
    <property type="molecule type" value="Genomic_DNA"/>
</dbReference>
<dbReference type="Proteomes" id="UP000005445">
    <property type="component" value="Segment"/>
</dbReference>
<keyword evidence="2" id="KW-1185">Reference proteome</keyword>
<proteinExistence type="predicted"/>